<evidence type="ECO:0000313" key="1">
    <source>
        <dbReference type="EMBL" id="DAD51939.1"/>
    </source>
</evidence>
<organism evidence="1 2">
    <name type="scientific">ssRNA phage Esthiorhiza.2_6</name>
    <dbReference type="NCBI Taxonomy" id="2786073"/>
    <lineage>
        <taxon>Viruses</taxon>
        <taxon>Riboviria</taxon>
        <taxon>Orthornavirae</taxon>
        <taxon>Lenarviricota</taxon>
        <taxon>Leviviricetes</taxon>
        <taxon>Norzivirales</taxon>
        <taxon>Fiersviridae</taxon>
        <taxon>Radbaivirus</taxon>
        <taxon>Radbaivirus tellurenecus</taxon>
    </lineage>
</organism>
<keyword evidence="2" id="KW-1185">Reference proteome</keyword>
<proteinExistence type="predicted"/>
<accession>A0A8S5L360</accession>
<dbReference type="Proteomes" id="UP000681170">
    <property type="component" value="Segment"/>
</dbReference>
<evidence type="ECO:0000313" key="2">
    <source>
        <dbReference type="Proteomes" id="UP000681170"/>
    </source>
</evidence>
<dbReference type="RefSeq" id="YP_010769817.1">
    <property type="nucleotide sequence ID" value="NC_074081.1"/>
</dbReference>
<protein>
    <submittedName>
        <fullName evidence="1">Uncharacterized protein</fullName>
    </submittedName>
</protein>
<sequence>MELLPEEVRQFSKLPNGRTYYDYRSDLSFPGLGAI</sequence>
<name>A0A8S5L360_9VIRU</name>
<dbReference type="GeneID" id="80398946"/>
<dbReference type="EMBL" id="BK013959">
    <property type="protein sequence ID" value="DAD51939.1"/>
    <property type="molecule type" value="Genomic_RNA"/>
</dbReference>
<reference evidence="1" key="1">
    <citation type="submission" date="2020-09" db="EMBL/GenBank/DDBJ databases">
        <title>Leviviricetes taxonomy.</title>
        <authorList>
            <person name="Stockdale S.R."/>
            <person name="Callanan J."/>
            <person name="Adriaenssens E.M."/>
            <person name="Kuhn J.H."/>
            <person name="Rumnieks J."/>
            <person name="Shkoporov A."/>
            <person name="Draper L.A."/>
            <person name="Ross P."/>
            <person name="Hill C."/>
        </authorList>
    </citation>
    <scope>NUCLEOTIDE SEQUENCE</scope>
</reference>
<dbReference type="KEGG" id="vg:80398946"/>
<gene>
    <name evidence="1" type="primary">Esthiorhiza.2_6_1</name>
</gene>